<dbReference type="PANTHER" id="PTHR36932:SF1">
    <property type="entry name" value="CAPSULAR POLYSACCHARIDE BIOSYNTHESIS PROTEIN"/>
    <property type="match status" value="1"/>
</dbReference>
<dbReference type="EMBL" id="KM596502">
    <property type="protein sequence ID" value="AJT38684.1"/>
    <property type="molecule type" value="Genomic_DNA"/>
</dbReference>
<proteinExistence type="predicted"/>
<protein>
    <submittedName>
        <fullName evidence="1">Ind3</fullName>
    </submittedName>
</protein>
<dbReference type="BioCyc" id="MetaCyc:MONOMER-19777"/>
<dbReference type="SUPFAM" id="SSF56801">
    <property type="entry name" value="Acetyl-CoA synthetase-like"/>
    <property type="match status" value="1"/>
</dbReference>
<dbReference type="InterPro" id="IPR042099">
    <property type="entry name" value="ANL_N_sf"/>
</dbReference>
<reference evidence="1" key="1">
    <citation type="submission" date="2014-09" db="EMBL/GenBank/DDBJ databases">
        <authorList>
            <person name="Du Y.-L."/>
            <person name="Alkhalaf L."/>
            <person name="Ryan K.S."/>
        </authorList>
    </citation>
    <scope>NUCLEOTIDE SEQUENCE</scope>
    <source>
        <strain evidence="1">ATCC 12648</strain>
    </source>
</reference>
<accession>A0A0D4BST1</accession>
<sequence>MKGARQEHKVKDFGQEQIRKLMDEAPELRRELRRNQYLDRSELQQLQDAAFVKMVRHAYVNVPFYRKKYDEAGVDIESIRGASDAFRLPILEKEDLIEAFPHRSIADGYSLDDLTTAVTGGSSGTTVRVAYSDETMRKRVMTAYRIYDMMMGGYHSHHVQTYVYTGKYPLEGLLDGSFPLVHIWTLDPVEDARRKLLDSKPHMLTLYPSRLEDIRRGLTPQDVAELRENLVVINVKSEMSTQAQRDAWAEFFGVPVLDEYGSEEMAGTVAAQCPDKGYHIWEDIAVVEVVDEAGQPLPDGETGELVATCLYNWAMPMIRYRQGDIAALHPADHSCSCGRTLRQLKSFEGRRNSSFTLPSGRFLSSGYLLDVGYTRLMAYADALDSWSLVQREPDLVVFECIPGPAMNEAVREAIQREVSELLFHETKVQVEFVDALRTTNRGKRNQIISLVP</sequence>
<name>A0A0D4BST1_STRGR</name>
<dbReference type="SMR" id="A0A0D4BST1"/>
<dbReference type="AlphaFoldDB" id="A0A0D4BST1"/>
<gene>
    <name evidence="1" type="primary">ind3</name>
</gene>
<dbReference type="Gene3D" id="3.40.50.12780">
    <property type="entry name" value="N-terminal domain of ligase-like"/>
    <property type="match status" value="1"/>
</dbReference>
<dbReference type="InterPro" id="IPR053158">
    <property type="entry name" value="CapK_Type1_Caps_Biosynth"/>
</dbReference>
<reference evidence="1" key="2">
    <citation type="journal article" date="2015" name="Proc. Natl. Acad. Sci. U.S.A.">
        <title>In vitro reconstitution of indolmycin biosynthesis reveals the molecular basis of oxazolinone assembly.</title>
        <authorList>
            <person name="Du Y.L."/>
            <person name="Alkhalaf L.M."/>
            <person name="Ryan K.S."/>
        </authorList>
    </citation>
    <scope>NUCLEOTIDE SEQUENCE</scope>
    <source>
        <strain evidence="1">ATCC 12648</strain>
    </source>
</reference>
<dbReference type="PANTHER" id="PTHR36932">
    <property type="entry name" value="CAPSULAR POLYSACCHARIDE BIOSYNTHESIS PROTEIN"/>
    <property type="match status" value="1"/>
</dbReference>
<organism evidence="1">
    <name type="scientific">Streptomyces griseus subsp. griseus</name>
    <dbReference type="NCBI Taxonomy" id="67263"/>
    <lineage>
        <taxon>Bacteria</taxon>
        <taxon>Bacillati</taxon>
        <taxon>Actinomycetota</taxon>
        <taxon>Actinomycetes</taxon>
        <taxon>Kitasatosporales</taxon>
        <taxon>Streptomycetaceae</taxon>
        <taxon>Streptomyces</taxon>
    </lineage>
</organism>
<evidence type="ECO:0000313" key="1">
    <source>
        <dbReference type="EMBL" id="AJT38684.1"/>
    </source>
</evidence>